<organism evidence="1 2">
    <name type="scientific">Hydnum rufescens UP504</name>
    <dbReference type="NCBI Taxonomy" id="1448309"/>
    <lineage>
        <taxon>Eukaryota</taxon>
        <taxon>Fungi</taxon>
        <taxon>Dikarya</taxon>
        <taxon>Basidiomycota</taxon>
        <taxon>Agaricomycotina</taxon>
        <taxon>Agaricomycetes</taxon>
        <taxon>Cantharellales</taxon>
        <taxon>Hydnaceae</taxon>
        <taxon>Hydnum</taxon>
    </lineage>
</organism>
<dbReference type="AlphaFoldDB" id="A0A9P6DRP5"/>
<reference evidence="1" key="1">
    <citation type="journal article" date="2020" name="Nat. Commun.">
        <title>Large-scale genome sequencing of mycorrhizal fungi provides insights into the early evolution of symbiotic traits.</title>
        <authorList>
            <person name="Miyauchi S."/>
            <person name="Kiss E."/>
            <person name="Kuo A."/>
            <person name="Drula E."/>
            <person name="Kohler A."/>
            <person name="Sanchez-Garcia M."/>
            <person name="Morin E."/>
            <person name="Andreopoulos B."/>
            <person name="Barry K.W."/>
            <person name="Bonito G."/>
            <person name="Buee M."/>
            <person name="Carver A."/>
            <person name="Chen C."/>
            <person name="Cichocki N."/>
            <person name="Clum A."/>
            <person name="Culley D."/>
            <person name="Crous P.W."/>
            <person name="Fauchery L."/>
            <person name="Girlanda M."/>
            <person name="Hayes R.D."/>
            <person name="Keri Z."/>
            <person name="LaButti K."/>
            <person name="Lipzen A."/>
            <person name="Lombard V."/>
            <person name="Magnuson J."/>
            <person name="Maillard F."/>
            <person name="Murat C."/>
            <person name="Nolan M."/>
            <person name="Ohm R.A."/>
            <person name="Pangilinan J."/>
            <person name="Pereira M.F."/>
            <person name="Perotto S."/>
            <person name="Peter M."/>
            <person name="Pfister S."/>
            <person name="Riley R."/>
            <person name="Sitrit Y."/>
            <person name="Stielow J.B."/>
            <person name="Szollosi G."/>
            <person name="Zifcakova L."/>
            <person name="Stursova M."/>
            <person name="Spatafora J.W."/>
            <person name="Tedersoo L."/>
            <person name="Vaario L.M."/>
            <person name="Yamada A."/>
            <person name="Yan M."/>
            <person name="Wang P."/>
            <person name="Xu J."/>
            <person name="Bruns T."/>
            <person name="Baldrian P."/>
            <person name="Vilgalys R."/>
            <person name="Dunand C."/>
            <person name="Henrissat B."/>
            <person name="Grigoriev I.V."/>
            <person name="Hibbett D."/>
            <person name="Nagy L.G."/>
            <person name="Martin F.M."/>
        </authorList>
    </citation>
    <scope>NUCLEOTIDE SEQUENCE</scope>
    <source>
        <strain evidence="1">UP504</strain>
    </source>
</reference>
<gene>
    <name evidence="1" type="ORF">BS47DRAFT_1464660</name>
</gene>
<name>A0A9P6DRP5_9AGAM</name>
<protein>
    <submittedName>
        <fullName evidence="1">Uncharacterized protein</fullName>
    </submittedName>
</protein>
<dbReference type="EMBL" id="MU128987">
    <property type="protein sequence ID" value="KAF9512421.1"/>
    <property type="molecule type" value="Genomic_DNA"/>
</dbReference>
<dbReference type="Proteomes" id="UP000886523">
    <property type="component" value="Unassembled WGS sequence"/>
</dbReference>
<sequence>MSWQKKHNKGDTELASAAYDLRSAEFFQSGGNMRWDYCDGLLIGGWLTGIQARREQRRVRKDTEHQTGESMVPRRIWPRLIGSWDSASSVKFGSGENLAEVLLIICRHAVCRASTLSKAEGIQSCSEEPGQQESGRAGTRSTASRCIIKILMEAVNPYSLSDRWAVVNGRRACRPSALDLRLNLVTDHCDAEDNEYYARA</sequence>
<keyword evidence="2" id="KW-1185">Reference proteome</keyword>
<evidence type="ECO:0000313" key="1">
    <source>
        <dbReference type="EMBL" id="KAF9512421.1"/>
    </source>
</evidence>
<accession>A0A9P6DRP5</accession>
<proteinExistence type="predicted"/>
<comment type="caution">
    <text evidence="1">The sequence shown here is derived from an EMBL/GenBank/DDBJ whole genome shotgun (WGS) entry which is preliminary data.</text>
</comment>
<evidence type="ECO:0000313" key="2">
    <source>
        <dbReference type="Proteomes" id="UP000886523"/>
    </source>
</evidence>